<dbReference type="OrthoDB" id="713689at2"/>
<gene>
    <name evidence="1" type="ORF">BC781_102545</name>
</gene>
<evidence type="ECO:0000313" key="2">
    <source>
        <dbReference type="Proteomes" id="UP000245535"/>
    </source>
</evidence>
<evidence type="ECO:0000313" key="1">
    <source>
        <dbReference type="EMBL" id="PWJ42998.1"/>
    </source>
</evidence>
<evidence type="ECO:0008006" key="3">
    <source>
        <dbReference type="Google" id="ProtNLM"/>
    </source>
</evidence>
<comment type="caution">
    <text evidence="1">The sequence shown here is derived from an EMBL/GenBank/DDBJ whole genome shotgun (WGS) entry which is preliminary data.</text>
</comment>
<name>A0A315ZDU6_SEDFL</name>
<proteinExistence type="predicted"/>
<dbReference type="Proteomes" id="UP000245535">
    <property type="component" value="Unassembled WGS sequence"/>
</dbReference>
<protein>
    <recommendedName>
        <fullName evidence="3">GTP cyclohydrolase</fullName>
    </recommendedName>
</protein>
<sequence length="201" mass="22070">MEKLNKFGLYLLLFLGLAITSCDDDDDAPPEENELEVITDVKLIFTATDGTEVTARAQDPDGEGVADLEVLDSINLSTDTDYTLTFEILNNLDPNDPEDIGEEIADEDDEHQFFFSFTEDAFSDPTGSGNIDDPDGDINYDDTDDNGNPVGLSTSWTTSTDILEEGEFRVRLQHQPDIKSGDTGANDGDTDIDLTFVLNIE</sequence>
<reference evidence="1 2" key="1">
    <citation type="submission" date="2018-03" db="EMBL/GenBank/DDBJ databases">
        <title>Genomic Encyclopedia of Archaeal and Bacterial Type Strains, Phase II (KMG-II): from individual species to whole genera.</title>
        <authorList>
            <person name="Goeker M."/>
        </authorList>
    </citation>
    <scope>NUCLEOTIDE SEQUENCE [LARGE SCALE GENOMIC DNA]</scope>
    <source>
        <strain evidence="1 2">DSM 28229</strain>
    </source>
</reference>
<dbReference type="PROSITE" id="PS51257">
    <property type="entry name" value="PROKAR_LIPOPROTEIN"/>
    <property type="match status" value="1"/>
</dbReference>
<dbReference type="RefSeq" id="WP_109617165.1">
    <property type="nucleotide sequence ID" value="NZ_QGDO01000002.1"/>
</dbReference>
<dbReference type="EMBL" id="QGDO01000002">
    <property type="protein sequence ID" value="PWJ42998.1"/>
    <property type="molecule type" value="Genomic_DNA"/>
</dbReference>
<organism evidence="1 2">
    <name type="scientific">Sediminitomix flava</name>
    <dbReference type="NCBI Taxonomy" id="379075"/>
    <lineage>
        <taxon>Bacteria</taxon>
        <taxon>Pseudomonadati</taxon>
        <taxon>Bacteroidota</taxon>
        <taxon>Cytophagia</taxon>
        <taxon>Cytophagales</taxon>
        <taxon>Flammeovirgaceae</taxon>
        <taxon>Sediminitomix</taxon>
    </lineage>
</organism>
<keyword evidence="2" id="KW-1185">Reference proteome</keyword>
<dbReference type="AlphaFoldDB" id="A0A315ZDU6"/>
<accession>A0A315ZDU6</accession>